<gene>
    <name evidence="2" type="ORF">HO173_010442</name>
</gene>
<evidence type="ECO:0000313" key="2">
    <source>
        <dbReference type="EMBL" id="KAF6231299.1"/>
    </source>
</evidence>
<dbReference type="EMBL" id="JACCJC010000058">
    <property type="protein sequence ID" value="KAF6231299.1"/>
    <property type="molecule type" value="Genomic_DNA"/>
</dbReference>
<evidence type="ECO:0000313" key="3">
    <source>
        <dbReference type="Proteomes" id="UP000578531"/>
    </source>
</evidence>
<keyword evidence="3" id="KW-1185">Reference proteome</keyword>
<name>A0A8H6L0S4_9LECA</name>
<accession>A0A8H6L0S4</accession>
<dbReference type="Proteomes" id="UP000578531">
    <property type="component" value="Unassembled WGS sequence"/>
</dbReference>
<sequence length="77" mass="8899">MATTAYRWIRIRIIHIPKHTPLPTTKVMKEVNQRDMFAQMECLKAALLCSRRSNLSRRNRPALPPEEDSSSHTSRPG</sequence>
<evidence type="ECO:0000256" key="1">
    <source>
        <dbReference type="SAM" id="MobiDB-lite"/>
    </source>
</evidence>
<dbReference type="RefSeq" id="XP_037160732.1">
    <property type="nucleotide sequence ID" value="XM_037312327.1"/>
</dbReference>
<dbReference type="GeneID" id="59292088"/>
<protein>
    <submittedName>
        <fullName evidence="2">Uncharacterized protein</fullName>
    </submittedName>
</protein>
<dbReference type="AlphaFoldDB" id="A0A8H6L0S4"/>
<feature type="region of interest" description="Disordered" evidence="1">
    <location>
        <begin position="54"/>
        <end position="77"/>
    </location>
</feature>
<organism evidence="2 3">
    <name type="scientific">Letharia columbiana</name>
    <dbReference type="NCBI Taxonomy" id="112416"/>
    <lineage>
        <taxon>Eukaryota</taxon>
        <taxon>Fungi</taxon>
        <taxon>Dikarya</taxon>
        <taxon>Ascomycota</taxon>
        <taxon>Pezizomycotina</taxon>
        <taxon>Lecanoromycetes</taxon>
        <taxon>OSLEUM clade</taxon>
        <taxon>Lecanoromycetidae</taxon>
        <taxon>Lecanorales</taxon>
        <taxon>Lecanorineae</taxon>
        <taxon>Parmeliaceae</taxon>
        <taxon>Letharia</taxon>
    </lineage>
</organism>
<proteinExistence type="predicted"/>
<reference evidence="2 3" key="1">
    <citation type="journal article" date="2020" name="Genomics">
        <title>Complete, high-quality genomes from long-read metagenomic sequencing of two wolf lichen thalli reveals enigmatic genome architecture.</title>
        <authorList>
            <person name="McKenzie S.K."/>
            <person name="Walston R.F."/>
            <person name="Allen J.L."/>
        </authorList>
    </citation>
    <scope>NUCLEOTIDE SEQUENCE [LARGE SCALE GENOMIC DNA]</scope>
    <source>
        <strain evidence="2">WasteWater2</strain>
    </source>
</reference>
<comment type="caution">
    <text evidence="2">The sequence shown here is derived from an EMBL/GenBank/DDBJ whole genome shotgun (WGS) entry which is preliminary data.</text>
</comment>